<dbReference type="OrthoDB" id="7684817at2759"/>
<evidence type="ECO:0000313" key="3">
    <source>
        <dbReference type="Proteomes" id="UP000625711"/>
    </source>
</evidence>
<organism evidence="2 3">
    <name type="scientific">Rhynchophorus ferrugineus</name>
    <name type="common">Red palm weevil</name>
    <name type="synonym">Curculio ferrugineus</name>
    <dbReference type="NCBI Taxonomy" id="354439"/>
    <lineage>
        <taxon>Eukaryota</taxon>
        <taxon>Metazoa</taxon>
        <taxon>Ecdysozoa</taxon>
        <taxon>Arthropoda</taxon>
        <taxon>Hexapoda</taxon>
        <taxon>Insecta</taxon>
        <taxon>Pterygota</taxon>
        <taxon>Neoptera</taxon>
        <taxon>Endopterygota</taxon>
        <taxon>Coleoptera</taxon>
        <taxon>Polyphaga</taxon>
        <taxon>Cucujiformia</taxon>
        <taxon>Curculionidae</taxon>
        <taxon>Dryophthorinae</taxon>
        <taxon>Rhynchophorus</taxon>
    </lineage>
</organism>
<keyword evidence="3" id="KW-1185">Reference proteome</keyword>
<feature type="compositionally biased region" description="Basic residues" evidence="1">
    <location>
        <begin position="103"/>
        <end position="115"/>
    </location>
</feature>
<comment type="caution">
    <text evidence="2">The sequence shown here is derived from an EMBL/GenBank/DDBJ whole genome shotgun (WGS) entry which is preliminary data.</text>
</comment>
<accession>A0A834LYU0</accession>
<dbReference type="EMBL" id="JAACXV010014625">
    <property type="protein sequence ID" value="KAF7265391.1"/>
    <property type="molecule type" value="Genomic_DNA"/>
</dbReference>
<protein>
    <submittedName>
        <fullName evidence="2">Uncharacterized protein</fullName>
    </submittedName>
</protein>
<sequence length="115" mass="13020">MVEACALIVFRFAINLHIPSRSCIPCSWGLSFQRSTIADPQHRHTAGRPMRPPHGSVIGEALHFVYENLLTKNIVGSFGPVSARCMTSQRRKLTSSRTTKFSSNRHRKLQPFRET</sequence>
<proteinExistence type="predicted"/>
<evidence type="ECO:0000256" key="1">
    <source>
        <dbReference type="SAM" id="MobiDB-lite"/>
    </source>
</evidence>
<dbReference type="Proteomes" id="UP000625711">
    <property type="component" value="Unassembled WGS sequence"/>
</dbReference>
<gene>
    <name evidence="2" type="ORF">GWI33_021186</name>
</gene>
<reference evidence="2" key="1">
    <citation type="submission" date="2020-08" db="EMBL/GenBank/DDBJ databases">
        <title>Genome sequencing and assembly of the red palm weevil Rhynchophorus ferrugineus.</title>
        <authorList>
            <person name="Dias G.B."/>
            <person name="Bergman C.M."/>
            <person name="Manee M."/>
        </authorList>
    </citation>
    <scope>NUCLEOTIDE SEQUENCE</scope>
    <source>
        <strain evidence="2">AA-2017</strain>
        <tissue evidence="2">Whole larva</tissue>
    </source>
</reference>
<name>A0A834LYU0_RHYFE</name>
<evidence type="ECO:0000313" key="2">
    <source>
        <dbReference type="EMBL" id="KAF7265391.1"/>
    </source>
</evidence>
<dbReference type="AlphaFoldDB" id="A0A834LYU0"/>
<feature type="region of interest" description="Disordered" evidence="1">
    <location>
        <begin position="89"/>
        <end position="115"/>
    </location>
</feature>